<evidence type="ECO:0000256" key="1">
    <source>
        <dbReference type="SAM" id="MobiDB-lite"/>
    </source>
</evidence>
<evidence type="ECO:0000313" key="3">
    <source>
        <dbReference type="Proteomes" id="UP001381693"/>
    </source>
</evidence>
<accession>A0AAN9A8G0</accession>
<comment type="caution">
    <text evidence="2">The sequence shown here is derived from an EMBL/GenBank/DDBJ whole genome shotgun (WGS) entry which is preliminary data.</text>
</comment>
<keyword evidence="3" id="KW-1185">Reference proteome</keyword>
<name>A0AAN9A8G0_HALRR</name>
<dbReference type="Proteomes" id="UP001381693">
    <property type="component" value="Unassembled WGS sequence"/>
</dbReference>
<sequence>MNNYETLTKLACLLIGTFVKEYDIYWVGVTSEKVVVTRSASETGSSPSLVPSAVPASTATPTSTSVTSSVSQTPSSSPGVGFTFPENVGDSVINIVDAPGVDGEIPLVENGLGVVSNDDESSTTSFSLFPLFSSTPAPNVNTFDGSNTTFSSDFVSPSLSTSQTFPSTTSSSDISPFGVDVAGNVPGSADAGNNANSNITVTESPSEDFVDEVVTPRSEVRTTPKRRVGIFGNFRTTTAATTQSTAASVLEDDFVETPVSSDNSAVSSNVVESLPTGGSSLKSAMQNIYLGCESSKGCFGFPKGCEDNNNCDMLMTYAQASSGYRFEIMGSTGSSSGYVAGALSSDDRMLFTLMQGRYFWKAISNDSYFRCHPL</sequence>
<reference evidence="2 3" key="1">
    <citation type="submission" date="2023-11" db="EMBL/GenBank/DDBJ databases">
        <title>Halocaridina rubra genome assembly.</title>
        <authorList>
            <person name="Smith C."/>
        </authorList>
    </citation>
    <scope>NUCLEOTIDE SEQUENCE [LARGE SCALE GENOMIC DNA]</scope>
    <source>
        <strain evidence="2">EP-1</strain>
        <tissue evidence="2">Whole</tissue>
    </source>
</reference>
<evidence type="ECO:0000313" key="2">
    <source>
        <dbReference type="EMBL" id="KAK7078009.1"/>
    </source>
</evidence>
<dbReference type="AlphaFoldDB" id="A0AAN9A8G0"/>
<feature type="compositionally biased region" description="Low complexity" evidence="1">
    <location>
        <begin position="45"/>
        <end position="78"/>
    </location>
</feature>
<protein>
    <submittedName>
        <fullName evidence="2">Uncharacterized protein</fullName>
    </submittedName>
</protein>
<gene>
    <name evidence="2" type="ORF">SK128_007796</name>
</gene>
<proteinExistence type="predicted"/>
<organism evidence="2 3">
    <name type="scientific">Halocaridina rubra</name>
    <name type="common">Hawaiian red shrimp</name>
    <dbReference type="NCBI Taxonomy" id="373956"/>
    <lineage>
        <taxon>Eukaryota</taxon>
        <taxon>Metazoa</taxon>
        <taxon>Ecdysozoa</taxon>
        <taxon>Arthropoda</taxon>
        <taxon>Crustacea</taxon>
        <taxon>Multicrustacea</taxon>
        <taxon>Malacostraca</taxon>
        <taxon>Eumalacostraca</taxon>
        <taxon>Eucarida</taxon>
        <taxon>Decapoda</taxon>
        <taxon>Pleocyemata</taxon>
        <taxon>Caridea</taxon>
        <taxon>Atyoidea</taxon>
        <taxon>Atyidae</taxon>
        <taxon>Halocaridina</taxon>
    </lineage>
</organism>
<dbReference type="EMBL" id="JAXCGZ010008071">
    <property type="protein sequence ID" value="KAK7078009.1"/>
    <property type="molecule type" value="Genomic_DNA"/>
</dbReference>
<feature type="region of interest" description="Disordered" evidence="1">
    <location>
        <begin position="38"/>
        <end position="78"/>
    </location>
</feature>